<proteinExistence type="predicted"/>
<protein>
    <submittedName>
        <fullName evidence="1">Uncharacterized protein</fullName>
    </submittedName>
</protein>
<dbReference type="AlphaFoldDB" id="A0A077K7K6"/>
<organism evidence="1">
    <name type="scientific">Clostridium botulinum</name>
    <dbReference type="NCBI Taxonomy" id="1491"/>
    <lineage>
        <taxon>Bacteria</taxon>
        <taxon>Bacillati</taxon>
        <taxon>Bacillota</taxon>
        <taxon>Clostridia</taxon>
        <taxon>Eubacteriales</taxon>
        <taxon>Clostridiaceae</taxon>
        <taxon>Clostridium</taxon>
    </lineage>
</organism>
<name>A0A077K7K6_CLOBO</name>
<reference evidence="1" key="1">
    <citation type="submission" date="2013-09" db="EMBL/GenBank/DDBJ databases">
        <title>Analysis of type B2 neurotoxin-encoding plasmid in Clostridium botulinum.</title>
        <authorList>
            <person name="Hosomi K."/>
            <person name="Sakaguchi Y."/>
            <person name="Gotoh K."/>
            <person name="Nakamura K."/>
            <person name="Kohda T."/>
            <person name="Mukamoto M."/>
            <person name="Iida T."/>
            <person name="Kozaki S."/>
        </authorList>
    </citation>
    <scope>NUCLEOTIDE SEQUENCE</scope>
    <source>
        <strain evidence="1">111</strain>
        <plasmid evidence="1">pCB111</plasmid>
    </source>
</reference>
<dbReference type="EMBL" id="AB855771">
    <property type="protein sequence ID" value="BAP25575.1"/>
    <property type="molecule type" value="Genomic_DNA"/>
</dbReference>
<geneLocation type="plasmid" evidence="1">
    <name>pCB111</name>
</geneLocation>
<keyword evidence="1" id="KW-0614">Plasmid</keyword>
<dbReference type="RefSeq" id="WP_032072328.1">
    <property type="nucleotide sequence ID" value="NC_025146.1"/>
</dbReference>
<accession>A0A077K7K6</accession>
<evidence type="ECO:0000313" key="1">
    <source>
        <dbReference type="EMBL" id="BAP25575.1"/>
    </source>
</evidence>
<sequence>MTKYNKSNNIFEFTIAKDDFNSIVKKLEEPGLTKEYLNECQRVANLYKKISKK</sequence>